<evidence type="ECO:0000313" key="4">
    <source>
        <dbReference type="Proteomes" id="UP000481858"/>
    </source>
</evidence>
<dbReference type="Pfam" id="PF12296">
    <property type="entry name" value="HsbA"/>
    <property type="match status" value="1"/>
</dbReference>
<feature type="chain" id="PRO_5028820278" description="Cell wall protein" evidence="2">
    <location>
        <begin position="17"/>
        <end position="247"/>
    </location>
</feature>
<dbReference type="Gene3D" id="1.20.1280.140">
    <property type="match status" value="1"/>
</dbReference>
<evidence type="ECO:0000256" key="2">
    <source>
        <dbReference type="SAM" id="SignalP"/>
    </source>
</evidence>
<dbReference type="Proteomes" id="UP000481858">
    <property type="component" value="Unassembled WGS sequence"/>
</dbReference>
<protein>
    <recommendedName>
        <fullName evidence="5">Cell wall protein</fullName>
    </recommendedName>
</protein>
<dbReference type="OrthoDB" id="5216132at2759"/>
<evidence type="ECO:0000256" key="1">
    <source>
        <dbReference type="SAM" id="MobiDB-lite"/>
    </source>
</evidence>
<evidence type="ECO:0008006" key="5">
    <source>
        <dbReference type="Google" id="ProtNLM"/>
    </source>
</evidence>
<keyword evidence="2" id="KW-0732">Signal</keyword>
<feature type="region of interest" description="Disordered" evidence="1">
    <location>
        <begin position="178"/>
        <end position="225"/>
    </location>
</feature>
<dbReference type="InParanoid" id="A0A7C8IS49"/>
<organism evidence="3 4">
    <name type="scientific">Xylaria multiplex</name>
    <dbReference type="NCBI Taxonomy" id="323545"/>
    <lineage>
        <taxon>Eukaryota</taxon>
        <taxon>Fungi</taxon>
        <taxon>Dikarya</taxon>
        <taxon>Ascomycota</taxon>
        <taxon>Pezizomycotina</taxon>
        <taxon>Sordariomycetes</taxon>
        <taxon>Xylariomycetidae</taxon>
        <taxon>Xylariales</taxon>
        <taxon>Xylariaceae</taxon>
        <taxon>Xylaria</taxon>
    </lineage>
</organism>
<sequence length="247" mass="25649">MKVTTALVTLAAGAAARPDIASRNATTISTITGLLSSVYDAMANANNRAVEYVGGEPVALRQAGFELIRVIGEGVETAEKMQPLTPEDVITVSPLSTQLSLIGAKFLENLSGDAKAFEAIGYCGHVHQFTVHLAEVSNKFFTATKAKYPASSQEYAQQEISAVNARFARAEAELSPPACVDPVKSAPAGPPRRRAYYSPGEPNCSHKPDGNGSHPAQPSPKPVTGSGDVFAASGAALALALGVALML</sequence>
<proteinExistence type="predicted"/>
<gene>
    <name evidence="3" type="ORF">GQX73_g5139</name>
</gene>
<feature type="signal peptide" evidence="2">
    <location>
        <begin position="1"/>
        <end position="16"/>
    </location>
</feature>
<reference evidence="3 4" key="1">
    <citation type="submission" date="2019-12" db="EMBL/GenBank/DDBJ databases">
        <title>Draft genome sequence of the ascomycete Xylaria multiplex DSM 110363.</title>
        <authorList>
            <person name="Buettner E."/>
            <person name="Kellner H."/>
        </authorList>
    </citation>
    <scope>NUCLEOTIDE SEQUENCE [LARGE SCALE GENOMIC DNA]</scope>
    <source>
        <strain evidence="3 4">DSM 110363</strain>
    </source>
</reference>
<comment type="caution">
    <text evidence="3">The sequence shown here is derived from an EMBL/GenBank/DDBJ whole genome shotgun (WGS) entry which is preliminary data.</text>
</comment>
<dbReference type="InterPro" id="IPR021054">
    <property type="entry name" value="Cell_wall_mannoprotein_1"/>
</dbReference>
<keyword evidence="4" id="KW-1185">Reference proteome</keyword>
<evidence type="ECO:0000313" key="3">
    <source>
        <dbReference type="EMBL" id="KAF2968403.1"/>
    </source>
</evidence>
<dbReference type="AlphaFoldDB" id="A0A7C8IS49"/>
<name>A0A7C8IS49_9PEZI</name>
<accession>A0A7C8IS49</accession>
<dbReference type="EMBL" id="WUBL01000051">
    <property type="protein sequence ID" value="KAF2968403.1"/>
    <property type="molecule type" value="Genomic_DNA"/>
</dbReference>